<accession>A0AAV6I997</accession>
<keyword evidence="3" id="KW-1185">Reference proteome</keyword>
<dbReference type="Proteomes" id="UP000823749">
    <property type="component" value="Chromosome 11"/>
</dbReference>
<dbReference type="PANTHER" id="PTHR36482:SF5">
    <property type="entry name" value="23 KDA JASMONATE-INDUCED PROTEIN-LIKE"/>
    <property type="match status" value="1"/>
</dbReference>
<dbReference type="InterPro" id="IPR053085">
    <property type="entry name" value="Jasmonate-induced_protein"/>
</dbReference>
<dbReference type="InterPro" id="IPR049065">
    <property type="entry name" value="Nakanori"/>
</dbReference>
<evidence type="ECO:0000313" key="3">
    <source>
        <dbReference type="Proteomes" id="UP000823749"/>
    </source>
</evidence>
<dbReference type="EMBL" id="JACTNZ010000011">
    <property type="protein sequence ID" value="KAG5525281.1"/>
    <property type="molecule type" value="Genomic_DNA"/>
</dbReference>
<dbReference type="AlphaFoldDB" id="A0AAV6I997"/>
<evidence type="ECO:0008006" key="4">
    <source>
        <dbReference type="Google" id="ProtNLM"/>
    </source>
</evidence>
<protein>
    <recommendedName>
        <fullName evidence="4">23 kDa jasmonate-induced protein-like</fullName>
    </recommendedName>
</protein>
<dbReference type="Pfam" id="PF21230">
    <property type="entry name" value="Nakanori"/>
    <property type="match status" value="1"/>
</dbReference>
<organism evidence="2 3">
    <name type="scientific">Rhododendron griersonianum</name>
    <dbReference type="NCBI Taxonomy" id="479676"/>
    <lineage>
        <taxon>Eukaryota</taxon>
        <taxon>Viridiplantae</taxon>
        <taxon>Streptophyta</taxon>
        <taxon>Embryophyta</taxon>
        <taxon>Tracheophyta</taxon>
        <taxon>Spermatophyta</taxon>
        <taxon>Magnoliopsida</taxon>
        <taxon>eudicotyledons</taxon>
        <taxon>Gunneridae</taxon>
        <taxon>Pentapetalae</taxon>
        <taxon>asterids</taxon>
        <taxon>Ericales</taxon>
        <taxon>Ericaceae</taxon>
        <taxon>Ericoideae</taxon>
        <taxon>Rhodoreae</taxon>
        <taxon>Rhododendron</taxon>
    </lineage>
</organism>
<dbReference type="Gene3D" id="2.60.270.50">
    <property type="match status" value="1"/>
</dbReference>
<name>A0AAV6I997_9ERIC</name>
<dbReference type="EMBL" id="JACTNZ010000011">
    <property type="protein sequence ID" value="KAG5525275.1"/>
    <property type="molecule type" value="Genomic_DNA"/>
</dbReference>
<evidence type="ECO:0000313" key="1">
    <source>
        <dbReference type="EMBL" id="KAG5525275.1"/>
    </source>
</evidence>
<dbReference type="PANTHER" id="PTHR36482">
    <property type="entry name" value="OSJNBA0024J22.15 PROTEIN"/>
    <property type="match status" value="1"/>
</dbReference>
<comment type="caution">
    <text evidence="2">The sequence shown here is derived from an EMBL/GenBank/DDBJ whole genome shotgun (WGS) entry which is preliminary data.</text>
</comment>
<sequence>MANVFGIPITDKTLKEMPEYIDKEITQTDRAHVALNMKNAEDKDFNARRYVEKLKADFGDGVTTLCVIYNATGDTLTLITSHDYHGHLGASPYPVEIANGQWGAFLHVKDAVVPSGSAGAVVYRGRNQNGNVCDWMLGWSSPWNRILYDSQAYAEIREADHYSGDGAPWGVVFDKMEQAGLTFKDEWNNCVAMVTIGGNTSPIYEGTMTLKDA</sequence>
<reference evidence="2" key="1">
    <citation type="submission" date="2020-08" db="EMBL/GenBank/DDBJ databases">
        <title>Plant Genome Project.</title>
        <authorList>
            <person name="Zhang R.-G."/>
        </authorList>
    </citation>
    <scope>NUCLEOTIDE SEQUENCE</scope>
    <source>
        <strain evidence="2">WSP0</strain>
        <tissue evidence="2">Leaf</tissue>
    </source>
</reference>
<gene>
    <name evidence="1" type="ORF">RHGRI_031828</name>
    <name evidence="2" type="ORF">RHGRI_031832</name>
</gene>
<evidence type="ECO:0000313" key="2">
    <source>
        <dbReference type="EMBL" id="KAG5525281.1"/>
    </source>
</evidence>
<proteinExistence type="predicted"/>